<evidence type="ECO:0000313" key="7">
    <source>
        <dbReference type="EMBL" id="MDF2953257.1"/>
    </source>
</evidence>
<dbReference type="GO" id="GO:0008237">
    <property type="term" value="F:metallopeptidase activity"/>
    <property type="evidence" value="ECO:0007669"/>
    <property type="project" value="UniProtKB-KW"/>
</dbReference>
<reference evidence="7" key="1">
    <citation type="submission" date="2022-11" db="EMBL/GenBank/DDBJ databases">
        <title>Candidatus Alkanophaga archaea from heated hydrothermal vent sediment oxidize petroleum alkanes.</title>
        <authorList>
            <person name="Zehnle H."/>
            <person name="Laso-Perez R."/>
            <person name="Lipp J."/>
            <person name="Teske A."/>
            <person name="Wegener G."/>
        </authorList>
    </citation>
    <scope>NUCLEOTIDE SEQUENCE</scope>
    <source>
        <strain evidence="7">MCA70</strain>
    </source>
</reference>
<proteinExistence type="predicted"/>
<evidence type="ECO:0000256" key="5">
    <source>
        <dbReference type="ARBA" id="ARBA00022833"/>
    </source>
</evidence>
<dbReference type="CDD" id="cd11375">
    <property type="entry name" value="Peptidase_M54"/>
    <property type="match status" value="1"/>
</dbReference>
<dbReference type="PIRSF" id="PIRSF005785">
    <property type="entry name" value="Zn-prot_arch"/>
    <property type="match status" value="1"/>
</dbReference>
<dbReference type="GO" id="GO:0008270">
    <property type="term" value="F:zinc ion binding"/>
    <property type="evidence" value="ECO:0007669"/>
    <property type="project" value="InterPro"/>
</dbReference>
<evidence type="ECO:0000256" key="6">
    <source>
        <dbReference type="ARBA" id="ARBA00023049"/>
    </source>
</evidence>
<keyword evidence="4" id="KW-0378">Hydrolase</keyword>
<evidence type="ECO:0000256" key="2">
    <source>
        <dbReference type="ARBA" id="ARBA00022670"/>
    </source>
</evidence>
<sequence>MDKIFIKFVFCNLKEKQLKKLREHLADVYFSELDVSYFFFDIARAYNFKRNQYLADIILREAERFKKNPQEKWLLVVDVDLYASGLNFIFGQADPRSGIGIISLTRLKPEFYKQKPDEKLFLERILKEATHELGHLFYLPHCENPGCVMSFSNSILDTDKKDSYLCLTCKHILRVYRGIKT</sequence>
<dbReference type="SUPFAM" id="SSF55486">
    <property type="entry name" value="Metalloproteases ('zincins'), catalytic domain"/>
    <property type="match status" value="1"/>
</dbReference>
<gene>
    <name evidence="7" type="ORF">OD816_000502</name>
</gene>
<dbReference type="Proteomes" id="UP001144110">
    <property type="component" value="Unassembled WGS sequence"/>
</dbReference>
<evidence type="ECO:0000256" key="3">
    <source>
        <dbReference type="ARBA" id="ARBA00022723"/>
    </source>
</evidence>
<dbReference type="EMBL" id="JAPHEG010000002">
    <property type="protein sequence ID" value="MDF2953257.1"/>
    <property type="molecule type" value="Genomic_DNA"/>
</dbReference>
<dbReference type="NCBIfam" id="NF033823">
    <property type="entry name" value="archmetzin"/>
    <property type="match status" value="1"/>
</dbReference>
<dbReference type="PANTHER" id="PTHR15910:SF1">
    <property type="entry name" value="ARCHAEMETZINCIN-2"/>
    <property type="match status" value="1"/>
</dbReference>
<dbReference type="Gene3D" id="3.40.390.10">
    <property type="entry name" value="Collagenase (Catalytic Domain)"/>
    <property type="match status" value="1"/>
</dbReference>
<evidence type="ECO:0000256" key="1">
    <source>
        <dbReference type="ARBA" id="ARBA00001947"/>
    </source>
</evidence>
<organism evidence="7 8">
    <name type="scientific">Candidatus Thermodesulfobacterium syntrophicum</name>
    <dbReference type="NCBI Taxonomy" id="3060442"/>
    <lineage>
        <taxon>Bacteria</taxon>
        <taxon>Pseudomonadati</taxon>
        <taxon>Thermodesulfobacteriota</taxon>
        <taxon>Thermodesulfobacteria</taxon>
        <taxon>Thermodesulfobacteriales</taxon>
        <taxon>Thermodesulfobacteriaceae</taxon>
        <taxon>Thermodesulfobacterium</taxon>
    </lineage>
</organism>
<evidence type="ECO:0000313" key="8">
    <source>
        <dbReference type="Proteomes" id="UP001144110"/>
    </source>
</evidence>
<dbReference type="InterPro" id="IPR024079">
    <property type="entry name" value="MetalloPept_cat_dom_sf"/>
</dbReference>
<comment type="cofactor">
    <cofactor evidence="1">
        <name>Zn(2+)</name>
        <dbReference type="ChEBI" id="CHEBI:29105"/>
    </cofactor>
</comment>
<accession>A0AAE3NZK0</accession>
<protein>
    <submittedName>
        <fullName evidence="7">Zn-dependent protease</fullName>
    </submittedName>
</protein>
<dbReference type="AlphaFoldDB" id="A0AAE3NZK0"/>
<keyword evidence="5" id="KW-0862">Zinc</keyword>
<dbReference type="Pfam" id="PF07998">
    <property type="entry name" value="Peptidase_M54"/>
    <property type="match status" value="1"/>
</dbReference>
<keyword evidence="3" id="KW-0479">Metal-binding</keyword>
<dbReference type="GO" id="GO:0006508">
    <property type="term" value="P:proteolysis"/>
    <property type="evidence" value="ECO:0007669"/>
    <property type="project" value="UniProtKB-KW"/>
</dbReference>
<dbReference type="InterPro" id="IPR012091">
    <property type="entry name" value="Pept_M54_archaemetzncn_arc/bac"/>
</dbReference>
<evidence type="ECO:0000256" key="4">
    <source>
        <dbReference type="ARBA" id="ARBA00022801"/>
    </source>
</evidence>
<dbReference type="InterPro" id="IPR012962">
    <property type="entry name" value="Pept_M54_archaemetzincn"/>
</dbReference>
<keyword evidence="2 7" id="KW-0645">Protease</keyword>
<keyword evidence="6" id="KW-0482">Metalloprotease</keyword>
<name>A0AAE3NZK0_9BACT</name>
<comment type="caution">
    <text evidence="7">The sequence shown here is derived from an EMBL/GenBank/DDBJ whole genome shotgun (WGS) entry which is preliminary data.</text>
</comment>
<dbReference type="PANTHER" id="PTHR15910">
    <property type="entry name" value="ARCHAEMETZINCIN"/>
    <property type="match status" value="1"/>
</dbReference>